<feature type="domain" description="Flavin reductase like" evidence="4">
    <location>
        <begin position="9"/>
        <end position="175"/>
    </location>
</feature>
<dbReference type="InterPro" id="IPR012349">
    <property type="entry name" value="Split_barrel_FMN-bd"/>
</dbReference>
<accession>A0ABY3R6T9</accession>
<evidence type="ECO:0000256" key="1">
    <source>
        <dbReference type="ARBA" id="ARBA00001917"/>
    </source>
</evidence>
<evidence type="ECO:0000313" key="5">
    <source>
        <dbReference type="EMBL" id="UFZ02482.1"/>
    </source>
</evidence>
<dbReference type="PANTHER" id="PTHR43567">
    <property type="entry name" value="FLAVOREDOXIN-RELATED-RELATED"/>
    <property type="match status" value="1"/>
</dbReference>
<evidence type="ECO:0000256" key="2">
    <source>
        <dbReference type="ARBA" id="ARBA00022630"/>
    </source>
</evidence>
<dbReference type="EMBL" id="CP088156">
    <property type="protein sequence ID" value="UFZ02482.1"/>
    <property type="molecule type" value="Genomic_DNA"/>
</dbReference>
<evidence type="ECO:0000313" key="6">
    <source>
        <dbReference type="Proteomes" id="UP001431010"/>
    </source>
</evidence>
<gene>
    <name evidence="5" type="ORF">LQG66_24750</name>
</gene>
<dbReference type="PANTHER" id="PTHR43567:SF1">
    <property type="entry name" value="FLAVOREDOXIN"/>
    <property type="match status" value="1"/>
</dbReference>
<sequence>MHTTIEPGILYFGTPVVLISTVNADGSFNLAPMSSAFWLGWRCMLGLAAGSKTPQNMRRTGECVLNLPSVDLVAAVDRLALTTGSDPVPAMKLRKGYRHEPDKFALAGLTATSSETVAAPRVRQCPVQLEARVEAVHGIADDDALLKGHIQCIEVRVQRVHVDGAILMDGAQDRIDPDKWRPLIMSFQQFYGLGPRLDDSRLATIPEAAYRSPDVDRARKAPALVNAVAG</sequence>
<dbReference type="Proteomes" id="UP001431010">
    <property type="component" value="Chromosome"/>
</dbReference>
<dbReference type="RefSeq" id="WP_231318271.1">
    <property type="nucleotide sequence ID" value="NZ_CP088156.1"/>
</dbReference>
<dbReference type="InterPro" id="IPR052174">
    <property type="entry name" value="Flavoredoxin"/>
</dbReference>
<reference evidence="5" key="1">
    <citation type="journal article" date="2024" name="Antonie Van Leeuwenhoek">
        <title>Bradyrhizobium ontarionense sp. nov., a novel bacterial symbiont isolated from Aeschynomene indica (Indian jointvetch), harbours photosynthesis, nitrogen fixation and nitrous oxide (N2O) reductase genes.</title>
        <authorList>
            <person name="Bromfield E.S.P."/>
            <person name="Cloutier S."/>
        </authorList>
    </citation>
    <scope>NUCLEOTIDE SEQUENCE</scope>
    <source>
        <strain evidence="5">A19</strain>
    </source>
</reference>
<comment type="similarity">
    <text evidence="3">Belongs to the flavoredoxin family.</text>
</comment>
<dbReference type="Gene3D" id="2.30.110.10">
    <property type="entry name" value="Electron Transport, Fmn-binding Protein, Chain A"/>
    <property type="match status" value="1"/>
</dbReference>
<dbReference type="Pfam" id="PF01613">
    <property type="entry name" value="Flavin_Reduct"/>
    <property type="match status" value="1"/>
</dbReference>
<keyword evidence="2" id="KW-0285">Flavoprotein</keyword>
<dbReference type="InterPro" id="IPR002563">
    <property type="entry name" value="Flavin_Rdtase-like_dom"/>
</dbReference>
<dbReference type="SUPFAM" id="SSF50475">
    <property type="entry name" value="FMN-binding split barrel"/>
    <property type="match status" value="1"/>
</dbReference>
<name>A0ABY3R6T9_9BRAD</name>
<evidence type="ECO:0000256" key="3">
    <source>
        <dbReference type="ARBA" id="ARBA00038054"/>
    </source>
</evidence>
<keyword evidence="6" id="KW-1185">Reference proteome</keyword>
<organism evidence="5 6">
    <name type="scientific">Bradyrhizobium ontarionense</name>
    <dbReference type="NCBI Taxonomy" id="2898149"/>
    <lineage>
        <taxon>Bacteria</taxon>
        <taxon>Pseudomonadati</taxon>
        <taxon>Pseudomonadota</taxon>
        <taxon>Alphaproteobacteria</taxon>
        <taxon>Hyphomicrobiales</taxon>
        <taxon>Nitrobacteraceae</taxon>
        <taxon>Bradyrhizobium</taxon>
    </lineage>
</organism>
<evidence type="ECO:0000259" key="4">
    <source>
        <dbReference type="SMART" id="SM00903"/>
    </source>
</evidence>
<dbReference type="SMART" id="SM00903">
    <property type="entry name" value="Flavin_Reduct"/>
    <property type="match status" value="1"/>
</dbReference>
<comment type="cofactor">
    <cofactor evidence="1">
        <name>FMN</name>
        <dbReference type="ChEBI" id="CHEBI:58210"/>
    </cofactor>
</comment>
<protein>
    <submittedName>
        <fullName evidence="5">Flavin reductase family protein</fullName>
    </submittedName>
</protein>
<proteinExistence type="inferred from homology"/>